<evidence type="ECO:0000256" key="4">
    <source>
        <dbReference type="ARBA" id="ARBA00022475"/>
    </source>
</evidence>
<feature type="disulfide bond" description="Redox-active" evidence="18">
    <location>
        <begin position="522"/>
        <end position="525"/>
    </location>
</feature>
<dbReference type="AlphaFoldDB" id="A0A4R6UW71"/>
<evidence type="ECO:0000256" key="16">
    <source>
        <dbReference type="ARBA" id="ARBA00047388"/>
    </source>
</evidence>
<dbReference type="Pfam" id="PF13899">
    <property type="entry name" value="Thioredoxin_7"/>
    <property type="match status" value="1"/>
</dbReference>
<reference evidence="20 21" key="1">
    <citation type="submission" date="2019-03" db="EMBL/GenBank/DDBJ databases">
        <title>Genomic Encyclopedia of Type Strains, Phase IV (KMG-IV): sequencing the most valuable type-strain genomes for metagenomic binning, comparative biology and taxonomic classification.</title>
        <authorList>
            <person name="Goeker M."/>
        </authorList>
    </citation>
    <scope>NUCLEOTIDE SEQUENCE [LARGE SCALE GENOMIC DNA]</scope>
    <source>
        <strain evidence="20 21">DSM 103792</strain>
    </source>
</reference>
<comment type="subcellular location">
    <subcellularLocation>
        <location evidence="1 18">Cell inner membrane</location>
        <topology evidence="1 18">Multi-pass membrane protein</topology>
    </subcellularLocation>
</comment>
<dbReference type="InterPro" id="IPR035671">
    <property type="entry name" value="DsbD_gamma"/>
</dbReference>
<comment type="catalytic activity">
    <reaction evidence="17 18">
        <text>[protein]-dithiol + NADP(+) = [protein]-disulfide + NADPH + H(+)</text>
        <dbReference type="Rhea" id="RHEA:18753"/>
        <dbReference type="Rhea" id="RHEA-COMP:10593"/>
        <dbReference type="Rhea" id="RHEA-COMP:10594"/>
        <dbReference type="ChEBI" id="CHEBI:15378"/>
        <dbReference type="ChEBI" id="CHEBI:29950"/>
        <dbReference type="ChEBI" id="CHEBI:50058"/>
        <dbReference type="ChEBI" id="CHEBI:57783"/>
        <dbReference type="ChEBI" id="CHEBI:58349"/>
        <dbReference type="EC" id="1.8.1.8"/>
    </reaction>
</comment>
<feature type="transmembrane region" description="Helical" evidence="18">
    <location>
        <begin position="231"/>
        <end position="249"/>
    </location>
</feature>
<dbReference type="Gene3D" id="3.40.30.10">
    <property type="entry name" value="Glutaredoxin"/>
    <property type="match status" value="1"/>
</dbReference>
<dbReference type="InterPro" id="IPR022910">
    <property type="entry name" value="Thiol_diS_interchange_DbsD"/>
</dbReference>
<feature type="domain" description="Thioredoxin" evidence="19">
    <location>
        <begin position="462"/>
        <end position="607"/>
    </location>
</feature>
<comment type="catalytic activity">
    <reaction evidence="16 18">
        <text>[protein]-dithiol + NAD(+) = [protein]-disulfide + NADH + H(+)</text>
        <dbReference type="Rhea" id="RHEA:18749"/>
        <dbReference type="Rhea" id="RHEA-COMP:10593"/>
        <dbReference type="Rhea" id="RHEA-COMP:10594"/>
        <dbReference type="ChEBI" id="CHEBI:15378"/>
        <dbReference type="ChEBI" id="CHEBI:29950"/>
        <dbReference type="ChEBI" id="CHEBI:50058"/>
        <dbReference type="ChEBI" id="CHEBI:57540"/>
        <dbReference type="ChEBI" id="CHEBI:57945"/>
        <dbReference type="EC" id="1.8.1.8"/>
    </reaction>
</comment>
<dbReference type="GO" id="GO:0009055">
    <property type="term" value="F:electron transfer activity"/>
    <property type="evidence" value="ECO:0007669"/>
    <property type="project" value="UniProtKB-UniRule"/>
</dbReference>
<organism evidence="20 21">
    <name type="scientific">Permianibacter aggregans</name>
    <dbReference type="NCBI Taxonomy" id="1510150"/>
    <lineage>
        <taxon>Bacteria</taxon>
        <taxon>Pseudomonadati</taxon>
        <taxon>Pseudomonadota</taxon>
        <taxon>Gammaproteobacteria</taxon>
        <taxon>Pseudomonadales</taxon>
        <taxon>Pseudomonadaceae</taxon>
        <taxon>Permianibacter</taxon>
    </lineage>
</organism>
<comment type="similarity">
    <text evidence="2 18">Belongs to the thioredoxin family. DsbD subfamily.</text>
</comment>
<evidence type="ECO:0000256" key="14">
    <source>
        <dbReference type="ARBA" id="ARBA00023157"/>
    </source>
</evidence>
<feature type="transmembrane region" description="Helical" evidence="18">
    <location>
        <begin position="412"/>
        <end position="429"/>
    </location>
</feature>
<dbReference type="RefSeq" id="WP_133588310.1">
    <property type="nucleotide sequence ID" value="NZ_CP037953.1"/>
</dbReference>
<name>A0A4R6UW71_9GAMM</name>
<keyword evidence="3 18" id="KW-0813">Transport</keyword>
<dbReference type="NCBIfam" id="NF001419">
    <property type="entry name" value="PRK00293.1"/>
    <property type="match status" value="1"/>
</dbReference>
<dbReference type="PROSITE" id="PS00194">
    <property type="entry name" value="THIOREDOXIN_1"/>
    <property type="match status" value="1"/>
</dbReference>
<comment type="function">
    <text evidence="18">Required to facilitate the formation of correct disulfide bonds in some periplasmic proteins and for the assembly of the periplasmic c-type cytochromes. Acts by transferring electrons from cytoplasmic thioredoxin to the periplasm. This transfer involves a cascade of disulfide bond formation and reduction steps.</text>
</comment>
<evidence type="ECO:0000313" key="20">
    <source>
        <dbReference type="EMBL" id="TDQ49735.1"/>
    </source>
</evidence>
<feature type="transmembrane region" description="Helical" evidence="18">
    <location>
        <begin position="354"/>
        <end position="376"/>
    </location>
</feature>
<dbReference type="InterPro" id="IPR013766">
    <property type="entry name" value="Thioredoxin_domain"/>
</dbReference>
<evidence type="ECO:0000256" key="6">
    <source>
        <dbReference type="ARBA" id="ARBA00022692"/>
    </source>
</evidence>
<keyword evidence="7 18" id="KW-0732">Signal</keyword>
<sequence precursor="true">MIKHLLLGLGLVLASLTQASSVSDALRAAATDNEQEEEFLRVDEAFQGSVARIDDKLLIRYQIAPKYYLYRDQFRLEIVDGAVGKPQFPEGILKHDEFLGEQIVYFNFVEFSVPIERAQMPFTLNITFQGCAEAGLCYPPTTREFVVDSGAPVGNAATASDIENSDVKNAGVKSSETELAERLGGDDLLWQMLLFFGLGIGLTFTPCVLPMVPIVASIIGASGQKLSTGRAFTLSFVYVQAVAIVYAALGLAVSSAGAALTGYLQSPWVIIPAIVVFVALAFSMFGAYELQLPSSLQEKLMGASNQQQGGSLLGAAVMGALSALIVSPCVSAPLTGALVYIAQSGDLLKGALTLYALGLGMGMPLMLVGMGGAKLLPKAGAWMEQVKYAFGFMLIGVAVVLVNRLIPAEFGLLSWGLFVLAVAAWLGQLSIQSAWQFWIQGLRIALLVYGVVLIIGASAGQTNPLKPLPNFAASASAGGATKTVDAHAGFKLIKTVADLEREIADANAEGKTVMLDFFADWCVACFEFADYTFPDSAVQQALANTVLLQADVTANDAADRELMARYDILGLPSILFFNEQGEELRAARVTGFMKAEPFARHINDLHNR</sequence>
<feature type="disulfide bond" description="Redox-active" evidence="18">
    <location>
        <begin position="207"/>
        <end position="329"/>
    </location>
</feature>
<accession>A0A4R6UW71</accession>
<keyword evidence="6 18" id="KW-0812">Transmembrane</keyword>
<keyword evidence="11 18" id="KW-0560">Oxidoreductase</keyword>
<dbReference type="EC" id="1.8.1.8" evidence="18"/>
<keyword evidence="21" id="KW-1185">Reference proteome</keyword>
<dbReference type="InterPro" id="IPR036929">
    <property type="entry name" value="DsbDN_sf"/>
</dbReference>
<feature type="transmembrane region" description="Helical" evidence="18">
    <location>
        <begin position="269"/>
        <end position="290"/>
    </location>
</feature>
<dbReference type="Pfam" id="PF11412">
    <property type="entry name" value="DsbD_N"/>
    <property type="match status" value="1"/>
</dbReference>
<keyword evidence="12 18" id="KW-0520">NAD</keyword>
<dbReference type="SUPFAM" id="SSF74863">
    <property type="entry name" value="Thiol:disulfide interchange protein DsbD, N-terminal domain (DsbD-alpha)"/>
    <property type="match status" value="1"/>
</dbReference>
<feature type="transmembrane region" description="Helical" evidence="18">
    <location>
        <begin position="311"/>
        <end position="342"/>
    </location>
</feature>
<evidence type="ECO:0000256" key="18">
    <source>
        <dbReference type="HAMAP-Rule" id="MF_00399"/>
    </source>
</evidence>
<evidence type="ECO:0000256" key="17">
    <source>
        <dbReference type="ARBA" id="ARBA00047804"/>
    </source>
</evidence>
<dbReference type="CDD" id="cd02953">
    <property type="entry name" value="DsbDgamma"/>
    <property type="match status" value="1"/>
</dbReference>
<feature type="signal peptide" evidence="18">
    <location>
        <begin position="1"/>
        <end position="19"/>
    </location>
</feature>
<evidence type="ECO:0000256" key="2">
    <source>
        <dbReference type="ARBA" id="ARBA00007241"/>
    </source>
</evidence>
<evidence type="ECO:0000256" key="9">
    <source>
        <dbReference type="ARBA" id="ARBA00022982"/>
    </source>
</evidence>
<evidence type="ECO:0000256" key="8">
    <source>
        <dbReference type="ARBA" id="ARBA00022748"/>
    </source>
</evidence>
<keyword evidence="5 18" id="KW-0997">Cell inner membrane</keyword>
<dbReference type="OrthoDB" id="9811036at2"/>
<dbReference type="InterPro" id="IPR017937">
    <property type="entry name" value="Thioredoxin_CS"/>
</dbReference>
<keyword evidence="13 18" id="KW-0472">Membrane</keyword>
<dbReference type="PANTHER" id="PTHR32234:SF0">
    <property type="entry name" value="THIOL:DISULFIDE INTERCHANGE PROTEIN DSBD"/>
    <property type="match status" value="1"/>
</dbReference>
<evidence type="ECO:0000259" key="19">
    <source>
        <dbReference type="PROSITE" id="PS51352"/>
    </source>
</evidence>
<proteinExistence type="inferred from homology"/>
<evidence type="ECO:0000256" key="15">
    <source>
        <dbReference type="ARBA" id="ARBA00023284"/>
    </source>
</evidence>
<evidence type="ECO:0000256" key="10">
    <source>
        <dbReference type="ARBA" id="ARBA00022989"/>
    </source>
</evidence>
<keyword evidence="15 18" id="KW-0676">Redox-active center</keyword>
<dbReference type="EMBL" id="SNYM01000003">
    <property type="protein sequence ID" value="TDQ49735.1"/>
    <property type="molecule type" value="Genomic_DNA"/>
</dbReference>
<evidence type="ECO:0000313" key="21">
    <source>
        <dbReference type="Proteomes" id="UP000295375"/>
    </source>
</evidence>
<dbReference type="HAMAP" id="MF_00399">
    <property type="entry name" value="DbsD"/>
    <property type="match status" value="1"/>
</dbReference>
<dbReference type="GO" id="GO:0047134">
    <property type="term" value="F:protein-disulfide reductase [NAD(P)H] activity"/>
    <property type="evidence" value="ECO:0007669"/>
    <property type="project" value="UniProtKB-UniRule"/>
</dbReference>
<evidence type="ECO:0000256" key="7">
    <source>
        <dbReference type="ARBA" id="ARBA00022729"/>
    </source>
</evidence>
<evidence type="ECO:0000256" key="11">
    <source>
        <dbReference type="ARBA" id="ARBA00023002"/>
    </source>
</evidence>
<evidence type="ECO:0000256" key="1">
    <source>
        <dbReference type="ARBA" id="ARBA00004429"/>
    </source>
</evidence>
<dbReference type="PROSITE" id="PS51352">
    <property type="entry name" value="THIOREDOXIN_2"/>
    <property type="match status" value="1"/>
</dbReference>
<feature type="chain" id="PRO_5021057032" description="Thiol:disulfide interchange protein DsbD" evidence="18">
    <location>
        <begin position="20"/>
        <end position="608"/>
    </location>
</feature>
<dbReference type="Pfam" id="PF02683">
    <property type="entry name" value="DsbD_TM"/>
    <property type="match status" value="1"/>
</dbReference>
<protein>
    <recommendedName>
        <fullName evidence="18">Thiol:disulfide interchange protein DsbD</fullName>
        <ecNumber evidence="18">1.8.1.8</ecNumber>
    </recommendedName>
    <alternativeName>
        <fullName evidence="18">Protein-disulfide reductase</fullName>
        <shortName evidence="18">Disulfide reductase</shortName>
    </alternativeName>
</protein>
<gene>
    <name evidence="18" type="primary">dsbD</name>
    <name evidence="20" type="ORF">EV696_103104</name>
</gene>
<evidence type="ECO:0000256" key="3">
    <source>
        <dbReference type="ARBA" id="ARBA00022448"/>
    </source>
</evidence>
<keyword evidence="10 18" id="KW-1133">Transmembrane helix</keyword>
<feature type="transmembrane region" description="Helical" evidence="18">
    <location>
        <begin position="388"/>
        <end position="406"/>
    </location>
</feature>
<evidence type="ECO:0000256" key="12">
    <source>
        <dbReference type="ARBA" id="ARBA00023027"/>
    </source>
</evidence>
<feature type="transmembrane region" description="Helical" evidence="18">
    <location>
        <begin position="441"/>
        <end position="460"/>
    </location>
</feature>
<keyword evidence="14 18" id="KW-1015">Disulfide bond</keyword>
<dbReference type="Gene3D" id="2.60.40.1250">
    <property type="entry name" value="Thiol:disulfide interchange protein DsbD, N-terminal domain"/>
    <property type="match status" value="1"/>
</dbReference>
<dbReference type="InterPro" id="IPR003834">
    <property type="entry name" value="Cyt_c_assmbl_TM_dom"/>
</dbReference>
<dbReference type="PANTHER" id="PTHR32234">
    <property type="entry name" value="THIOL:DISULFIDE INTERCHANGE PROTEIN DSBD"/>
    <property type="match status" value="1"/>
</dbReference>
<keyword evidence="8 18" id="KW-0201">Cytochrome c-type biogenesis</keyword>
<comment type="caution">
    <text evidence="20">The sequence shown here is derived from an EMBL/GenBank/DDBJ whole genome shotgun (WGS) entry which is preliminary data.</text>
</comment>
<evidence type="ECO:0000256" key="5">
    <source>
        <dbReference type="ARBA" id="ARBA00022519"/>
    </source>
</evidence>
<evidence type="ECO:0000256" key="13">
    <source>
        <dbReference type="ARBA" id="ARBA00023136"/>
    </source>
</evidence>
<dbReference type="GO" id="GO:0045454">
    <property type="term" value="P:cell redox homeostasis"/>
    <property type="evidence" value="ECO:0007669"/>
    <property type="project" value="TreeGrafter"/>
</dbReference>
<feature type="disulfide bond" description="Redox-active" evidence="18">
    <location>
        <begin position="131"/>
        <end position="137"/>
    </location>
</feature>
<dbReference type="GO" id="GO:0017004">
    <property type="term" value="P:cytochrome complex assembly"/>
    <property type="evidence" value="ECO:0007669"/>
    <property type="project" value="UniProtKB-UniRule"/>
</dbReference>
<dbReference type="SUPFAM" id="SSF52833">
    <property type="entry name" value="Thioredoxin-like"/>
    <property type="match status" value="1"/>
</dbReference>
<dbReference type="InterPro" id="IPR028250">
    <property type="entry name" value="DsbDN"/>
</dbReference>
<dbReference type="InterPro" id="IPR036249">
    <property type="entry name" value="Thioredoxin-like_sf"/>
</dbReference>
<keyword evidence="4 18" id="KW-1003">Cell membrane</keyword>
<keyword evidence="9 18" id="KW-0249">Electron transport</keyword>
<dbReference type="GO" id="GO:0005886">
    <property type="term" value="C:plasma membrane"/>
    <property type="evidence" value="ECO:0007669"/>
    <property type="project" value="UniProtKB-SubCell"/>
</dbReference>
<dbReference type="Proteomes" id="UP000295375">
    <property type="component" value="Unassembled WGS sequence"/>
</dbReference>
<feature type="transmembrane region" description="Helical" evidence="18">
    <location>
        <begin position="188"/>
        <end position="219"/>
    </location>
</feature>